<feature type="region of interest" description="Disordered" evidence="8">
    <location>
        <begin position="94"/>
        <end position="167"/>
    </location>
</feature>
<dbReference type="InterPro" id="IPR023828">
    <property type="entry name" value="Peptidase_S8_Ser-AS"/>
</dbReference>
<dbReference type="PROSITE" id="PS51892">
    <property type="entry name" value="SUBTILASE"/>
    <property type="match status" value="1"/>
</dbReference>
<dbReference type="PROSITE" id="PS51257">
    <property type="entry name" value="PROKAR_LIPOPROTEIN"/>
    <property type="match status" value="1"/>
</dbReference>
<evidence type="ECO:0000256" key="1">
    <source>
        <dbReference type="ARBA" id="ARBA00004613"/>
    </source>
</evidence>
<evidence type="ECO:0000256" key="5">
    <source>
        <dbReference type="ARBA" id="ARBA00022801"/>
    </source>
</evidence>
<dbReference type="CDD" id="cd07484">
    <property type="entry name" value="Peptidases_S8_Thermitase_like"/>
    <property type="match status" value="1"/>
</dbReference>
<dbReference type="EMBL" id="JAMDMJ010000003">
    <property type="protein sequence ID" value="MCY9594924.1"/>
    <property type="molecule type" value="Genomic_DNA"/>
</dbReference>
<feature type="active site" description="Charge relay system" evidence="7">
    <location>
        <position position="431"/>
    </location>
</feature>
<keyword evidence="12" id="KW-1185">Reference proteome</keyword>
<keyword evidence="5 7" id="KW-0378">Hydrolase</keyword>
<dbReference type="SUPFAM" id="SSF52743">
    <property type="entry name" value="Subtilisin-like"/>
    <property type="match status" value="1"/>
</dbReference>
<keyword evidence="6 7" id="KW-0720">Serine protease</keyword>
<name>A0ABT4FCA6_9BACL</name>
<dbReference type="InterPro" id="IPR000209">
    <property type="entry name" value="Peptidase_S8/S53_dom"/>
</dbReference>
<dbReference type="Gene3D" id="3.40.50.200">
    <property type="entry name" value="Peptidase S8/S53 domain"/>
    <property type="match status" value="1"/>
</dbReference>
<dbReference type="Proteomes" id="UP001527202">
    <property type="component" value="Unassembled WGS sequence"/>
</dbReference>
<dbReference type="InterPro" id="IPR050131">
    <property type="entry name" value="Peptidase_S8_subtilisin-like"/>
</dbReference>
<proteinExistence type="inferred from homology"/>
<feature type="domain" description="Peptidase S8/S53" evidence="9">
    <location>
        <begin position="423"/>
        <end position="666"/>
    </location>
</feature>
<dbReference type="PANTHER" id="PTHR43806">
    <property type="entry name" value="PEPTIDASE S8"/>
    <property type="match status" value="1"/>
</dbReference>
<keyword evidence="4 7" id="KW-0645">Protease</keyword>
<dbReference type="PRINTS" id="PR00723">
    <property type="entry name" value="SUBTILISIN"/>
</dbReference>
<dbReference type="GeneID" id="95379076"/>
<evidence type="ECO:0000313" key="11">
    <source>
        <dbReference type="EMBL" id="MCY9594924.1"/>
    </source>
</evidence>
<evidence type="ECO:0000256" key="8">
    <source>
        <dbReference type="SAM" id="MobiDB-lite"/>
    </source>
</evidence>
<dbReference type="InterPro" id="IPR015500">
    <property type="entry name" value="Peptidase_S8_subtilisin-rel"/>
</dbReference>
<evidence type="ECO:0000256" key="2">
    <source>
        <dbReference type="ARBA" id="ARBA00011073"/>
    </source>
</evidence>
<gene>
    <name evidence="11" type="ORF">M5X16_03930</name>
</gene>
<evidence type="ECO:0000259" key="9">
    <source>
        <dbReference type="Pfam" id="PF00082"/>
    </source>
</evidence>
<keyword evidence="3" id="KW-0964">Secreted</keyword>
<dbReference type="InterPro" id="IPR022398">
    <property type="entry name" value="Peptidase_S8_His-AS"/>
</dbReference>
<comment type="caution">
    <text evidence="11">The sequence shown here is derived from an EMBL/GenBank/DDBJ whole genome shotgun (WGS) entry which is preliminary data.</text>
</comment>
<dbReference type="Pfam" id="PF00082">
    <property type="entry name" value="Peptidase_S8"/>
    <property type="match status" value="1"/>
</dbReference>
<dbReference type="PROSITE" id="PS00137">
    <property type="entry name" value="SUBTILASE_HIS"/>
    <property type="match status" value="1"/>
</dbReference>
<dbReference type="RefSeq" id="WP_053228709.1">
    <property type="nucleotide sequence ID" value="NZ_CP026520.1"/>
</dbReference>
<dbReference type="PANTHER" id="PTHR43806:SF11">
    <property type="entry name" value="CEREVISIN-RELATED"/>
    <property type="match status" value="1"/>
</dbReference>
<dbReference type="Pfam" id="PF22148">
    <property type="entry name" value="Fervidolysin_NPro-like"/>
    <property type="match status" value="1"/>
</dbReference>
<accession>A0ABT4FCA6</accession>
<feature type="compositionally biased region" description="Low complexity" evidence="8">
    <location>
        <begin position="103"/>
        <end position="128"/>
    </location>
</feature>
<evidence type="ECO:0000256" key="4">
    <source>
        <dbReference type="ARBA" id="ARBA00022670"/>
    </source>
</evidence>
<reference evidence="11 12" key="1">
    <citation type="submission" date="2022-05" db="EMBL/GenBank/DDBJ databases">
        <title>Genome Sequencing of Bee-Associated Microbes.</title>
        <authorList>
            <person name="Dunlap C."/>
        </authorList>
    </citation>
    <scope>NUCLEOTIDE SEQUENCE [LARGE SCALE GENOMIC DNA]</scope>
    <source>
        <strain evidence="11 12">NRRL B-23120</strain>
    </source>
</reference>
<feature type="compositionally biased region" description="Low complexity" evidence="8">
    <location>
        <begin position="136"/>
        <end position="164"/>
    </location>
</feature>
<feature type="active site" description="Charge relay system" evidence="7">
    <location>
        <position position="618"/>
    </location>
</feature>
<evidence type="ECO:0000256" key="3">
    <source>
        <dbReference type="ARBA" id="ARBA00022525"/>
    </source>
</evidence>
<feature type="domain" description="Fervidolysin-like N-terminal prodomain" evidence="10">
    <location>
        <begin position="273"/>
        <end position="346"/>
    </location>
</feature>
<sequence>MRRPTAALGGMILGSLLVVTSACQTKPEARPVQPEAELKYKQAVLDQDVAVTDQLCRNQCLLHVNQMYASLNHADPKKIKETMREMQSKHGHIISLNWIPVKTGSGTPGSSPSAGAPAAPGGTTVPSGPGAGAAGSSGNAGVPGASGASSAPSGAGTSPSASSGEIVSGKLSKELAKSAQPYIEEAKKAASQGKTYQSPNFTVADKPYFVLNVPAPDKKSSVVAVVRQHILQEVSNHQRKNLRLQSFHSDKSRWKIESVDTDTLRSKRVTHPDDHEGTSHYERHDVVVQFNRPPSEAELSRIRTQIGATKVKLIGNTYIITARSLEAKQLMDYFRKRQDVRFAEPHYIYETNDLSRGTKPLSWFFDWWPGSRSDNSGRTRSGAGEQAAEQPDVIPNDVLFNKYQWNLPITNTLRGWNFNKGTQDVKVAIVDTGADVNHEDLKGQLIEGYNVLDPTAQPMDDVGHGTHVAGIIGAQVNNGLGVAGMTWYNKIMPVKALDSSGVGSTYAVAQGIIWATDHGAKVINLSLGNYASSDFLHDAIKYAYDRDVVLIAASGNDNTERPGYPAAYPEVFAVAATDSSNGRASFSNYGDYIDVAAPGVSIASTYPQNQYAALSGTSMACPHVTALAALLRSANPSLKNTEVMELMRQTATDIGDKGRDTSFGYGLINVDKAVEAALGRGPVQAGLPGTKPAPVAP</sequence>
<evidence type="ECO:0000259" key="10">
    <source>
        <dbReference type="Pfam" id="PF22148"/>
    </source>
</evidence>
<dbReference type="InterPro" id="IPR034084">
    <property type="entry name" value="Thermitase-like_dom"/>
</dbReference>
<evidence type="ECO:0000313" key="12">
    <source>
        <dbReference type="Proteomes" id="UP001527202"/>
    </source>
</evidence>
<evidence type="ECO:0000256" key="6">
    <source>
        <dbReference type="ARBA" id="ARBA00022825"/>
    </source>
</evidence>
<comment type="similarity">
    <text evidence="2 7">Belongs to the peptidase S8 family.</text>
</comment>
<dbReference type="InterPro" id="IPR036852">
    <property type="entry name" value="Peptidase_S8/S53_dom_sf"/>
</dbReference>
<evidence type="ECO:0000256" key="7">
    <source>
        <dbReference type="PROSITE-ProRule" id="PRU01240"/>
    </source>
</evidence>
<dbReference type="InterPro" id="IPR054399">
    <property type="entry name" value="Fervidolysin-like_N_prodom"/>
</dbReference>
<dbReference type="PROSITE" id="PS00138">
    <property type="entry name" value="SUBTILASE_SER"/>
    <property type="match status" value="1"/>
</dbReference>
<feature type="active site" description="Charge relay system" evidence="7">
    <location>
        <position position="464"/>
    </location>
</feature>
<organism evidence="11 12">
    <name type="scientific">Paenibacillus chitinolyticus</name>
    <dbReference type="NCBI Taxonomy" id="79263"/>
    <lineage>
        <taxon>Bacteria</taxon>
        <taxon>Bacillati</taxon>
        <taxon>Bacillota</taxon>
        <taxon>Bacilli</taxon>
        <taxon>Bacillales</taxon>
        <taxon>Paenibacillaceae</taxon>
        <taxon>Paenibacillus</taxon>
    </lineage>
</organism>
<comment type="subcellular location">
    <subcellularLocation>
        <location evidence="1">Secreted</location>
    </subcellularLocation>
</comment>
<protein>
    <submittedName>
        <fullName evidence="11">S8 family serine peptidase</fullName>
    </submittedName>
</protein>